<name>A0A6A4H627_9AGAR</name>
<dbReference type="EMBL" id="ML769566">
    <property type="protein sequence ID" value="KAE9393689.1"/>
    <property type="molecule type" value="Genomic_DNA"/>
</dbReference>
<evidence type="ECO:0008006" key="3">
    <source>
        <dbReference type="Google" id="ProtNLM"/>
    </source>
</evidence>
<evidence type="ECO:0000313" key="2">
    <source>
        <dbReference type="Proteomes" id="UP000799118"/>
    </source>
</evidence>
<organism evidence="1 2">
    <name type="scientific">Gymnopus androsaceus JB14</name>
    <dbReference type="NCBI Taxonomy" id="1447944"/>
    <lineage>
        <taxon>Eukaryota</taxon>
        <taxon>Fungi</taxon>
        <taxon>Dikarya</taxon>
        <taxon>Basidiomycota</taxon>
        <taxon>Agaricomycotina</taxon>
        <taxon>Agaricomycetes</taxon>
        <taxon>Agaricomycetidae</taxon>
        <taxon>Agaricales</taxon>
        <taxon>Marasmiineae</taxon>
        <taxon>Omphalotaceae</taxon>
        <taxon>Gymnopus</taxon>
    </lineage>
</organism>
<gene>
    <name evidence="1" type="ORF">BT96DRAFT_999213</name>
</gene>
<dbReference type="Proteomes" id="UP000799118">
    <property type="component" value="Unassembled WGS sequence"/>
</dbReference>
<sequence>MKLAEGIQELLHLPNIETLGTEVEPIYISVPAKDLEVFVEWMNLDNWIPHSFTQEQLLDLFQVGLLFISLPATNWVLEELEKLQLAPARMLGIALKFGIRRWLEPAVNELFKRHAYLYTIEEREDMGYKAVIILSNAQLRLLQERVNRSHVPPPISYGAPECPYFGPHHDESRCAQVWIAMWLLEVGSKLSHPLHPMPFGEAVGYIQGIPFEGVTPQCRDMGLDRLDDSFGDIDSTIRSSVVTKLTALLPMSAYSA</sequence>
<dbReference type="AlphaFoldDB" id="A0A6A4H627"/>
<protein>
    <recommendedName>
        <fullName evidence="3">BTB domain-containing protein</fullName>
    </recommendedName>
</protein>
<proteinExistence type="predicted"/>
<accession>A0A6A4H627</accession>
<evidence type="ECO:0000313" key="1">
    <source>
        <dbReference type="EMBL" id="KAE9393689.1"/>
    </source>
</evidence>
<reference evidence="1" key="1">
    <citation type="journal article" date="2019" name="Environ. Microbiol.">
        <title>Fungal ecological strategies reflected in gene transcription - a case study of two litter decomposers.</title>
        <authorList>
            <person name="Barbi F."/>
            <person name="Kohler A."/>
            <person name="Barry K."/>
            <person name="Baskaran P."/>
            <person name="Daum C."/>
            <person name="Fauchery L."/>
            <person name="Ihrmark K."/>
            <person name="Kuo A."/>
            <person name="LaButti K."/>
            <person name="Lipzen A."/>
            <person name="Morin E."/>
            <person name="Grigoriev I.V."/>
            <person name="Henrissat B."/>
            <person name="Lindahl B."/>
            <person name="Martin F."/>
        </authorList>
    </citation>
    <scope>NUCLEOTIDE SEQUENCE</scope>
    <source>
        <strain evidence="1">JB14</strain>
    </source>
</reference>
<keyword evidence="2" id="KW-1185">Reference proteome</keyword>
<dbReference type="OrthoDB" id="2985972at2759"/>